<feature type="compositionally biased region" description="Low complexity" evidence="1">
    <location>
        <begin position="1"/>
        <end position="13"/>
    </location>
</feature>
<feature type="region of interest" description="Disordered" evidence="1">
    <location>
        <begin position="322"/>
        <end position="341"/>
    </location>
</feature>
<feature type="region of interest" description="Disordered" evidence="1">
    <location>
        <begin position="292"/>
        <end position="317"/>
    </location>
</feature>
<sequence length="477" mass="50858">MGKTKTSTKATATLDVSSLENNHPTPTPPNLIRRLLLSDSYPYLLSFLPGIVLYFLRHPPRLFSPFPRGGSVHWHPPEGTAVGTSPFKYSGDSVSLIFSSNERGVQSIRSVLDHQSERHIALYASGSRLWRWEESSGLLPIGTTLYMREPKQDTVSKNDSDEYSTCGEYATGTDTSGNLIVVDHGSGRAARVLDGVFTTIGHMGTKDKLFGGVSAGSFGELIVTGRDCKCGAAGYVWKLDGTDTNDVEVKAGLIYTRLLDVGGAVVDAEGTGVYVSGLAERNKNVVVRLSLVDDDEDDNNNENFDDNDDDDDLDDDVNVSKASEKSEKFLSGENSTDVGSLDHLDPLSEGVLFFDAATMENRCHPNGREAVLGGMSLDRNGMLWIAAGPQGVIIIRSSDGKHVGTVCIKNGVLEDNAGGNNKVSIDHVTDVSVGGDGYVYLSTSGGESGDVGGSLLRAEVNVGPAIVPNLVGGLKRN</sequence>
<proteinExistence type="predicted"/>
<dbReference type="AlphaFoldDB" id="A0A7S1BW30"/>
<evidence type="ECO:0000313" key="2">
    <source>
        <dbReference type="EMBL" id="CAD8899761.1"/>
    </source>
</evidence>
<feature type="region of interest" description="Disordered" evidence="1">
    <location>
        <begin position="1"/>
        <end position="27"/>
    </location>
</feature>
<protein>
    <submittedName>
        <fullName evidence="2">Uncharacterized protein</fullName>
    </submittedName>
</protein>
<name>A0A7S1BW30_9STRA</name>
<feature type="compositionally biased region" description="Polar residues" evidence="1">
    <location>
        <begin position="14"/>
        <end position="24"/>
    </location>
</feature>
<evidence type="ECO:0000256" key="1">
    <source>
        <dbReference type="SAM" id="MobiDB-lite"/>
    </source>
</evidence>
<dbReference type="SUPFAM" id="SSF101898">
    <property type="entry name" value="NHL repeat"/>
    <property type="match status" value="1"/>
</dbReference>
<accession>A0A7S1BW30</accession>
<gene>
    <name evidence="2" type="ORF">CHYS00102_LOCUS26977</name>
</gene>
<dbReference type="EMBL" id="HBFR01037041">
    <property type="protein sequence ID" value="CAD8899761.1"/>
    <property type="molecule type" value="Transcribed_RNA"/>
</dbReference>
<reference evidence="2" key="1">
    <citation type="submission" date="2021-01" db="EMBL/GenBank/DDBJ databases">
        <authorList>
            <person name="Corre E."/>
            <person name="Pelletier E."/>
            <person name="Niang G."/>
            <person name="Scheremetjew M."/>
            <person name="Finn R."/>
            <person name="Kale V."/>
            <person name="Holt S."/>
            <person name="Cochrane G."/>
            <person name="Meng A."/>
            <person name="Brown T."/>
            <person name="Cohen L."/>
        </authorList>
    </citation>
    <scope>NUCLEOTIDE SEQUENCE</scope>
    <source>
        <strain evidence="2">308</strain>
    </source>
</reference>
<organism evidence="2">
    <name type="scientific">Corethron hystrix</name>
    <dbReference type="NCBI Taxonomy" id="216773"/>
    <lineage>
        <taxon>Eukaryota</taxon>
        <taxon>Sar</taxon>
        <taxon>Stramenopiles</taxon>
        <taxon>Ochrophyta</taxon>
        <taxon>Bacillariophyta</taxon>
        <taxon>Coscinodiscophyceae</taxon>
        <taxon>Corethrophycidae</taxon>
        <taxon>Corethrales</taxon>
        <taxon>Corethraceae</taxon>
        <taxon>Corethron</taxon>
    </lineage>
</organism>